<feature type="transmembrane region" description="Helical" evidence="6">
    <location>
        <begin position="112"/>
        <end position="131"/>
    </location>
</feature>
<dbReference type="CDD" id="cd16015">
    <property type="entry name" value="LTA_synthase"/>
    <property type="match status" value="1"/>
</dbReference>
<dbReference type="EMBL" id="JBHSNG010000021">
    <property type="protein sequence ID" value="MFC5582630.1"/>
    <property type="molecule type" value="Genomic_DNA"/>
</dbReference>
<dbReference type="Pfam" id="PF00884">
    <property type="entry name" value="Sulfatase"/>
    <property type="match status" value="1"/>
</dbReference>
<evidence type="ECO:0000256" key="1">
    <source>
        <dbReference type="ARBA" id="ARBA00004651"/>
    </source>
</evidence>
<evidence type="ECO:0000256" key="3">
    <source>
        <dbReference type="ARBA" id="ARBA00022692"/>
    </source>
</evidence>
<evidence type="ECO:0000256" key="6">
    <source>
        <dbReference type="SAM" id="Phobius"/>
    </source>
</evidence>
<feature type="transmembrane region" description="Helical" evidence="6">
    <location>
        <begin position="64"/>
        <end position="84"/>
    </location>
</feature>
<dbReference type="Gene3D" id="3.40.720.10">
    <property type="entry name" value="Alkaline Phosphatase, subunit A"/>
    <property type="match status" value="1"/>
</dbReference>
<accession>A0ABW0T0V2</accession>
<comment type="caution">
    <text evidence="8">The sequence shown here is derived from an EMBL/GenBank/DDBJ whole genome shotgun (WGS) entry which is preliminary data.</text>
</comment>
<keyword evidence="5 6" id="KW-0472">Membrane</keyword>
<protein>
    <submittedName>
        <fullName evidence="8">LTA synthase family protein</fullName>
    </submittedName>
</protein>
<dbReference type="PANTHER" id="PTHR47371:SF3">
    <property type="entry name" value="PHOSPHOGLYCEROL TRANSFERASE I"/>
    <property type="match status" value="1"/>
</dbReference>
<gene>
    <name evidence="8" type="ORF">ACFPPB_16040</name>
</gene>
<feature type="transmembrane region" description="Helical" evidence="6">
    <location>
        <begin position="151"/>
        <end position="172"/>
    </location>
</feature>
<reference evidence="9" key="1">
    <citation type="journal article" date="2019" name="Int. J. Syst. Evol. Microbiol.">
        <title>The Global Catalogue of Microorganisms (GCM) 10K type strain sequencing project: providing services to taxonomists for standard genome sequencing and annotation.</title>
        <authorList>
            <consortium name="The Broad Institute Genomics Platform"/>
            <consortium name="The Broad Institute Genome Sequencing Center for Infectious Disease"/>
            <person name="Wu L."/>
            <person name="Ma J."/>
        </authorList>
    </citation>
    <scope>NUCLEOTIDE SEQUENCE [LARGE SCALE GENOMIC DNA]</scope>
    <source>
        <strain evidence="9">CGMCC 1.13587</strain>
    </source>
</reference>
<feature type="domain" description="Sulfatase N-terminal" evidence="7">
    <location>
        <begin position="232"/>
        <end position="474"/>
    </location>
</feature>
<dbReference type="InterPro" id="IPR000917">
    <property type="entry name" value="Sulfatase_N"/>
</dbReference>
<evidence type="ECO:0000256" key="2">
    <source>
        <dbReference type="ARBA" id="ARBA00022475"/>
    </source>
</evidence>
<proteinExistence type="predicted"/>
<dbReference type="InterPro" id="IPR050448">
    <property type="entry name" value="OpgB/LTA_synthase_biosynth"/>
</dbReference>
<dbReference type="PANTHER" id="PTHR47371">
    <property type="entry name" value="LIPOTEICHOIC ACID SYNTHASE"/>
    <property type="match status" value="1"/>
</dbReference>
<sequence>MPRISLRLVRTGAVSLCALIFFGVCIELTARQEPLLLQQCFIAGLMLCTFGVLLFAFGRFATALLVGGGLFLALKFISTIKLRYLDSQLMPSDFIYYVHTSLVDTLRHYPHLYTLGIGLCVLVPPLLYLAWRWDWRLLAGLRPRPAAGVRLGGTVLGMLAFWLCMLPTGPFAQVHSRNVWEKLSDDAQLTNFFVTFRDAAVKLPPMASDAVAEQDWGKTAQGEPGRAHPPYPDIVQVLEESTFDPSIYNTCNVPPCRAEMFQPDMRTRAHGVLRVHTFGGGTWVSEFAALTGMPQDIFGPGGMYAPYVLAPKIHDALALQLRRLGYLTIGIYPTEASFINGRNAYRAYGFDHLYGANELGLEEWEESDAQMFAAAKRIYDKVRKPGQPVFIMILTLNQHGPHDDDPMSSLPPAYRNLLRGLSKDAGLNFDTYLSRLHDSDVAMRGLERDFLDRPQPTVLVHFGDHQPSFGGQIRALARSLPPGLGPYRDYLTYYMLKSNFTATPMPNYPMLDIAFLPSMVLQAAGVPTDPYFSAATELRRRCNGLYDDCAVPGLLESYHAWTIGRLHVYQ</sequence>
<feature type="transmembrane region" description="Helical" evidence="6">
    <location>
        <begin position="12"/>
        <end position="30"/>
    </location>
</feature>
<dbReference type="Proteomes" id="UP001596111">
    <property type="component" value="Unassembled WGS sequence"/>
</dbReference>
<comment type="subcellular location">
    <subcellularLocation>
        <location evidence="1">Cell membrane</location>
        <topology evidence="1">Multi-pass membrane protein</topology>
    </subcellularLocation>
</comment>
<keyword evidence="3 6" id="KW-0812">Transmembrane</keyword>
<dbReference type="InterPro" id="IPR017850">
    <property type="entry name" value="Alkaline_phosphatase_core_sf"/>
</dbReference>
<name>A0ABW0T0V2_9GAMM</name>
<evidence type="ECO:0000256" key="5">
    <source>
        <dbReference type="ARBA" id="ARBA00023136"/>
    </source>
</evidence>
<dbReference type="SUPFAM" id="SSF53649">
    <property type="entry name" value="Alkaline phosphatase-like"/>
    <property type="match status" value="1"/>
</dbReference>
<evidence type="ECO:0000313" key="8">
    <source>
        <dbReference type="EMBL" id="MFC5582630.1"/>
    </source>
</evidence>
<feature type="transmembrane region" description="Helical" evidence="6">
    <location>
        <begin position="36"/>
        <end position="57"/>
    </location>
</feature>
<dbReference type="RefSeq" id="WP_377328901.1">
    <property type="nucleotide sequence ID" value="NZ_JBHSNG010000021.1"/>
</dbReference>
<evidence type="ECO:0000256" key="4">
    <source>
        <dbReference type="ARBA" id="ARBA00022989"/>
    </source>
</evidence>
<organism evidence="8 9">
    <name type="scientific">Rhodanobacter terrae</name>
    <dbReference type="NCBI Taxonomy" id="418647"/>
    <lineage>
        <taxon>Bacteria</taxon>
        <taxon>Pseudomonadati</taxon>
        <taxon>Pseudomonadota</taxon>
        <taxon>Gammaproteobacteria</taxon>
        <taxon>Lysobacterales</taxon>
        <taxon>Rhodanobacteraceae</taxon>
        <taxon>Rhodanobacter</taxon>
    </lineage>
</organism>
<keyword evidence="4 6" id="KW-1133">Transmembrane helix</keyword>
<evidence type="ECO:0000259" key="7">
    <source>
        <dbReference type="Pfam" id="PF00884"/>
    </source>
</evidence>
<keyword evidence="9" id="KW-1185">Reference proteome</keyword>
<evidence type="ECO:0000313" key="9">
    <source>
        <dbReference type="Proteomes" id="UP001596111"/>
    </source>
</evidence>
<keyword evidence="2" id="KW-1003">Cell membrane</keyword>